<dbReference type="STRING" id="1396826.PHA8399_02080"/>
<gene>
    <name evidence="2" type="ORF">PHA8399_02080</name>
</gene>
<name>A0A0N7M4L3_9RHOB</name>
<sequence>MALKLSAPVGDKKRITKPDPKTGESKFKPVKNAPADVELVRLMLKANGYSVEISTKCDAGLITMIRDFQKKKLGFKKPDGIVDPGMRTWNAGLPKLAAMHAADTKVERVEVVENGKTKLITVAEFEAGQEELRRKLLAKAEMMYGQAESWVDFCNDVENTRQGNETFLNALTEFAVSVVNDKTDPPWTPILNARSEASFLKTLTSKKKPDWKKVYKQDVKATKAYNTGGKAFKKFIDQRISTAGAIVWKLEVVREVSFAVVETYMTARLVATKGMSPAKAHAIAAASIEALKSSAGQLGEHLAGNTVTWDGAAKKVFIDSFIAGLAGAAGGKLTAKLSAGLADDLAKAAASRLSREMPKKAVKAFFEKFLKSKAGEAMVTEALKETIGLAKPLIEKGRPPNTKEIKESIAKILTAGIMSAGAGKALEKFSSGFTGAAEKFLKTTLAPAAMEGAVKKDLIAKYGTKATEDFIKLHGDAIYGEITKQISGKTLSKYAGEALAGADGSQSASTMQKQANEAMRKDMALRKQIQKIIMAEAKRKMPKTAAAH</sequence>
<dbReference type="AlphaFoldDB" id="A0A0N7M4L3"/>
<reference evidence="2 3" key="1">
    <citation type="submission" date="2015-09" db="EMBL/GenBank/DDBJ databases">
        <authorList>
            <consortium name="Swine Surveillance"/>
        </authorList>
    </citation>
    <scope>NUCLEOTIDE SEQUENCE [LARGE SCALE GENOMIC DNA]</scope>
    <source>
        <strain evidence="2 3">CECT 8399</strain>
    </source>
</reference>
<evidence type="ECO:0008006" key="4">
    <source>
        <dbReference type="Google" id="ProtNLM"/>
    </source>
</evidence>
<evidence type="ECO:0000256" key="1">
    <source>
        <dbReference type="SAM" id="MobiDB-lite"/>
    </source>
</evidence>
<evidence type="ECO:0000313" key="3">
    <source>
        <dbReference type="Proteomes" id="UP000051326"/>
    </source>
</evidence>
<proteinExistence type="predicted"/>
<feature type="compositionally biased region" description="Basic and acidic residues" evidence="1">
    <location>
        <begin position="10"/>
        <end position="27"/>
    </location>
</feature>
<dbReference type="EMBL" id="CYSR01000021">
    <property type="protein sequence ID" value="CUH99954.1"/>
    <property type="molecule type" value="Genomic_DNA"/>
</dbReference>
<feature type="region of interest" description="Disordered" evidence="1">
    <location>
        <begin position="1"/>
        <end position="29"/>
    </location>
</feature>
<dbReference type="Proteomes" id="UP000051326">
    <property type="component" value="Unassembled WGS sequence"/>
</dbReference>
<protein>
    <recommendedName>
        <fullName evidence="4">Histidinol phosphate aminotransferase</fullName>
    </recommendedName>
</protein>
<dbReference type="RefSeq" id="WP_058286057.1">
    <property type="nucleotide sequence ID" value="NZ_CYSR01000021.1"/>
</dbReference>
<evidence type="ECO:0000313" key="2">
    <source>
        <dbReference type="EMBL" id="CUH99954.1"/>
    </source>
</evidence>
<accession>A0A0N7M4L3</accession>
<organism evidence="2 3">
    <name type="scientific">Leisingera aquaemixtae</name>
    <dbReference type="NCBI Taxonomy" id="1396826"/>
    <lineage>
        <taxon>Bacteria</taxon>
        <taxon>Pseudomonadati</taxon>
        <taxon>Pseudomonadota</taxon>
        <taxon>Alphaproteobacteria</taxon>
        <taxon>Rhodobacterales</taxon>
        <taxon>Roseobacteraceae</taxon>
        <taxon>Leisingera</taxon>
    </lineage>
</organism>